<protein>
    <submittedName>
        <fullName evidence="1">Uncharacterized protein</fullName>
    </submittedName>
</protein>
<keyword evidence="2" id="KW-1185">Reference proteome</keyword>
<comment type="caution">
    <text evidence="1">The sequence shown here is derived from an EMBL/GenBank/DDBJ whole genome shotgun (WGS) entry which is preliminary data.</text>
</comment>
<proteinExistence type="predicted"/>
<dbReference type="Proteomes" id="UP000036367">
    <property type="component" value="Unassembled WGS sequence"/>
</dbReference>
<sequence length="49" mass="5590">MHAVWFNVDFKPLLAITRSESLSRSAGMIGHHHMSRLGVSPGCKWEQQR</sequence>
<reference evidence="1" key="1">
    <citation type="submission" date="2015-05" db="EMBL/GenBank/DDBJ databases">
        <title>Permanent draft genome of Rhodopirellula islandicus K833.</title>
        <authorList>
            <person name="Kizina J."/>
            <person name="Richter M."/>
            <person name="Glockner F.O."/>
            <person name="Harder J."/>
        </authorList>
    </citation>
    <scope>NUCLEOTIDE SEQUENCE [LARGE SCALE GENOMIC DNA]</scope>
    <source>
        <strain evidence="1">K833</strain>
    </source>
</reference>
<dbReference type="PATRIC" id="fig|595434.4.peg.1245"/>
<evidence type="ECO:0000313" key="2">
    <source>
        <dbReference type="Proteomes" id="UP000036367"/>
    </source>
</evidence>
<dbReference type="AlphaFoldDB" id="A0A0J1BJZ4"/>
<name>A0A0J1BJZ4_RHOIS</name>
<dbReference type="EMBL" id="LECT01000013">
    <property type="protein sequence ID" value="KLU06733.1"/>
    <property type="molecule type" value="Genomic_DNA"/>
</dbReference>
<organism evidence="1 2">
    <name type="scientific">Rhodopirellula islandica</name>
    <dbReference type="NCBI Taxonomy" id="595434"/>
    <lineage>
        <taxon>Bacteria</taxon>
        <taxon>Pseudomonadati</taxon>
        <taxon>Planctomycetota</taxon>
        <taxon>Planctomycetia</taxon>
        <taxon>Pirellulales</taxon>
        <taxon>Pirellulaceae</taxon>
        <taxon>Rhodopirellula</taxon>
    </lineage>
</organism>
<gene>
    <name evidence="1" type="ORF">RISK_001297</name>
</gene>
<evidence type="ECO:0000313" key="1">
    <source>
        <dbReference type="EMBL" id="KLU06733.1"/>
    </source>
</evidence>
<accession>A0A0J1BJZ4</accession>